<feature type="domain" description="Glycosyl transferase family 1" evidence="2">
    <location>
        <begin position="217"/>
        <end position="375"/>
    </location>
</feature>
<dbReference type="EC" id="2.4.-.-" evidence="3"/>
<proteinExistence type="predicted"/>
<accession>A0AAP5IEJ9</accession>
<dbReference type="SUPFAM" id="SSF53756">
    <property type="entry name" value="UDP-Glycosyltransferase/glycogen phosphorylase"/>
    <property type="match status" value="1"/>
</dbReference>
<dbReference type="Proteomes" id="UP000667802">
    <property type="component" value="Unassembled WGS sequence"/>
</dbReference>
<keyword evidence="4" id="KW-1185">Reference proteome</keyword>
<evidence type="ECO:0000313" key="4">
    <source>
        <dbReference type="Proteomes" id="UP000667802"/>
    </source>
</evidence>
<keyword evidence="1 3" id="KW-0808">Transferase</keyword>
<gene>
    <name evidence="3" type="ORF">G7B40_029260</name>
</gene>
<dbReference type="Gene3D" id="3.40.50.2000">
    <property type="entry name" value="Glycogen Phosphorylase B"/>
    <property type="match status" value="1"/>
</dbReference>
<dbReference type="EMBL" id="JAALHA020000019">
    <property type="protein sequence ID" value="MDR9898617.1"/>
    <property type="molecule type" value="Genomic_DNA"/>
</dbReference>
<reference evidence="4" key="1">
    <citation type="journal article" date="2021" name="Science">
        <title>Hunting the eagle killer: A cyanobacterial neurotoxin causes vacuolar myelinopathy.</title>
        <authorList>
            <person name="Breinlinger S."/>
            <person name="Phillips T.J."/>
            <person name="Haram B.N."/>
            <person name="Mares J."/>
            <person name="Martinez Yerena J.A."/>
            <person name="Hrouzek P."/>
            <person name="Sobotka R."/>
            <person name="Henderson W.M."/>
            <person name="Schmieder P."/>
            <person name="Williams S.M."/>
            <person name="Lauderdale J.D."/>
            <person name="Wilde H.D."/>
            <person name="Gerrin W."/>
            <person name="Kust A."/>
            <person name="Washington J.W."/>
            <person name="Wagner C."/>
            <person name="Geier B."/>
            <person name="Liebeke M."/>
            <person name="Enke H."/>
            <person name="Niedermeyer T.H.J."/>
            <person name="Wilde S.B."/>
        </authorList>
    </citation>
    <scope>NUCLEOTIDE SEQUENCE [LARGE SCALE GENOMIC DNA]</scope>
    <source>
        <strain evidence="4">Thurmond2011</strain>
    </source>
</reference>
<dbReference type="PANTHER" id="PTHR46401">
    <property type="entry name" value="GLYCOSYLTRANSFERASE WBBK-RELATED"/>
    <property type="match status" value="1"/>
</dbReference>
<dbReference type="InterPro" id="IPR001296">
    <property type="entry name" value="Glyco_trans_1"/>
</dbReference>
<dbReference type="PANTHER" id="PTHR46401:SF2">
    <property type="entry name" value="GLYCOSYLTRANSFERASE WBBK-RELATED"/>
    <property type="match status" value="1"/>
</dbReference>
<evidence type="ECO:0000313" key="3">
    <source>
        <dbReference type="EMBL" id="MDR9898617.1"/>
    </source>
</evidence>
<evidence type="ECO:0000259" key="2">
    <source>
        <dbReference type="Pfam" id="PF00534"/>
    </source>
</evidence>
<sequence>MLKTCSILFFENHLTLAPTVLNLSMLIEKYVDALTIFAIENKKIPLPEKIGTNGKIVYFPEGFNLYNFSNQMKFFTLSRIIEIFIFNLQIFGYLQQSENKDSTLKTNLNIAVDFHGLAVALVLSYLYKQKFVFVSLELEELRKFGYISKPFYEMAKLAYRKAEAVIVQDEDRFKALSEYCQYNHPKVFYLPNAPLNGFLDNPNGKNFFREKFNLSGDKFPYIVLYAGMLNDDLYLKTLAESFVSIDNGCALVFHGADRRGIKEGDDYAQSLRKLNSKNLFLSLDLLPYEELSKIYSSSTIGIAFYKYINDNFGKIAKASGKLAQYLKHGKPVLVNNIPSLSQLVEEYEIGIVINDPFDTQEIKSAIDKILSSYDFYSKNAKSCFESEFNFEKKVEPILSFINSL</sequence>
<name>A0AAP5IEJ9_9CYAN</name>
<dbReference type="AlphaFoldDB" id="A0AAP5IEJ9"/>
<dbReference type="RefSeq" id="WP_208339432.1">
    <property type="nucleotide sequence ID" value="NZ_CAWQFN010000531.1"/>
</dbReference>
<organism evidence="3 4">
    <name type="scientific">Aetokthonos hydrillicola Thurmond2011</name>
    <dbReference type="NCBI Taxonomy" id="2712845"/>
    <lineage>
        <taxon>Bacteria</taxon>
        <taxon>Bacillati</taxon>
        <taxon>Cyanobacteriota</taxon>
        <taxon>Cyanophyceae</taxon>
        <taxon>Nostocales</taxon>
        <taxon>Hapalosiphonaceae</taxon>
        <taxon>Aetokthonos</taxon>
    </lineage>
</organism>
<dbReference type="GO" id="GO:0009103">
    <property type="term" value="P:lipopolysaccharide biosynthetic process"/>
    <property type="evidence" value="ECO:0007669"/>
    <property type="project" value="TreeGrafter"/>
</dbReference>
<keyword evidence="3" id="KW-0328">Glycosyltransferase</keyword>
<dbReference type="Pfam" id="PF00534">
    <property type="entry name" value="Glycos_transf_1"/>
    <property type="match status" value="1"/>
</dbReference>
<comment type="caution">
    <text evidence="3">The sequence shown here is derived from an EMBL/GenBank/DDBJ whole genome shotgun (WGS) entry which is preliminary data.</text>
</comment>
<dbReference type="GO" id="GO:0016757">
    <property type="term" value="F:glycosyltransferase activity"/>
    <property type="evidence" value="ECO:0007669"/>
    <property type="project" value="UniProtKB-KW"/>
</dbReference>
<evidence type="ECO:0000256" key="1">
    <source>
        <dbReference type="ARBA" id="ARBA00022679"/>
    </source>
</evidence>
<protein>
    <submittedName>
        <fullName evidence="3">Glycosyltransferase</fullName>
        <ecNumber evidence="3">2.4.-.-</ecNumber>
    </submittedName>
</protein>